<dbReference type="EMBL" id="JAFDVH010000007">
    <property type="protein sequence ID" value="KAG7473964.1"/>
    <property type="molecule type" value="Genomic_DNA"/>
</dbReference>
<dbReference type="PANTHER" id="PTHR37984">
    <property type="entry name" value="PROTEIN CBG26694"/>
    <property type="match status" value="1"/>
</dbReference>
<dbReference type="AlphaFoldDB" id="A0A9D3Q1U8"/>
<evidence type="ECO:0000256" key="1">
    <source>
        <dbReference type="ARBA" id="ARBA00001968"/>
    </source>
</evidence>
<evidence type="ECO:0000259" key="3">
    <source>
        <dbReference type="Pfam" id="PF13359"/>
    </source>
</evidence>
<sequence length="535" mass="59880">MSTYQQLPGPTQLRPTKTMLIAFGGARLPADGVVSLERKTTKRTAMLDFHVTSRADKPILFRDACEELQLVKRVEALKAKLPPPPKPPSTKEELLERYAEVFTGLDALSEETLSQLKEATAADSVLPAVCEKHMNGWPAKRRSLDRKLHSYWPMRHNISMQNDIVMVGDKIVIPQSFSQHVHNMIRALQSRQQCYYNQHTKPLPALTPGATVHMQTWSGWEPAMVIHQRVEPRSYTVQTPAGRMFRRTIADSFRVGVTTVAYIVPDVARAIWNCLVEEFMAVPTKEEWRSITAEFQWRWNFPLCCGAIDGKHVALIAPAHSGSQFHNYKGTFSIVLLAVVDAQYCFRVIDVGGYRRTSDGGILANSTFGQALRSTALDLPPDMPLPEAEHRGPLPHVFVADEAFPLRRNLMRPFPGQNLSGARRVFNYRLSRAQLVVKNAFGILSSQWRMYRRALEVSPAIGETCVKATCVPHNFLQRTTARASFPGSVPDGEAEAMATVGRIAANNAGREAIRVRETFTSCFSTEGAVPWQDMV</sequence>
<comment type="cofactor">
    <cofactor evidence="1">
        <name>a divalent metal cation</name>
        <dbReference type="ChEBI" id="CHEBI:60240"/>
    </cofactor>
</comment>
<protein>
    <recommendedName>
        <fullName evidence="3">DDE Tnp4 domain-containing protein</fullName>
    </recommendedName>
</protein>
<gene>
    <name evidence="4" type="ORF">MATL_G00101450</name>
</gene>
<dbReference type="GO" id="GO:0046872">
    <property type="term" value="F:metal ion binding"/>
    <property type="evidence" value="ECO:0007669"/>
    <property type="project" value="UniProtKB-KW"/>
</dbReference>
<dbReference type="InterPro" id="IPR050951">
    <property type="entry name" value="Retrovirus_Pol_polyprotein"/>
</dbReference>
<evidence type="ECO:0000313" key="4">
    <source>
        <dbReference type="EMBL" id="KAG7473964.1"/>
    </source>
</evidence>
<evidence type="ECO:0000313" key="5">
    <source>
        <dbReference type="Proteomes" id="UP001046870"/>
    </source>
</evidence>
<dbReference type="Proteomes" id="UP001046870">
    <property type="component" value="Chromosome 7"/>
</dbReference>
<keyword evidence="2" id="KW-0479">Metal-binding</keyword>
<organism evidence="4 5">
    <name type="scientific">Megalops atlanticus</name>
    <name type="common">Tarpon</name>
    <name type="synonym">Clupea gigantea</name>
    <dbReference type="NCBI Taxonomy" id="7932"/>
    <lineage>
        <taxon>Eukaryota</taxon>
        <taxon>Metazoa</taxon>
        <taxon>Chordata</taxon>
        <taxon>Craniata</taxon>
        <taxon>Vertebrata</taxon>
        <taxon>Euteleostomi</taxon>
        <taxon>Actinopterygii</taxon>
        <taxon>Neopterygii</taxon>
        <taxon>Teleostei</taxon>
        <taxon>Elopiformes</taxon>
        <taxon>Megalopidae</taxon>
        <taxon>Megalops</taxon>
    </lineage>
</organism>
<dbReference type="OrthoDB" id="10061326at2759"/>
<dbReference type="Pfam" id="PF13359">
    <property type="entry name" value="DDE_Tnp_4"/>
    <property type="match status" value="1"/>
</dbReference>
<name>A0A9D3Q1U8_MEGAT</name>
<proteinExistence type="predicted"/>
<accession>A0A9D3Q1U8</accession>
<comment type="caution">
    <text evidence="4">The sequence shown here is derived from an EMBL/GenBank/DDBJ whole genome shotgun (WGS) entry which is preliminary data.</text>
</comment>
<dbReference type="InterPro" id="IPR027806">
    <property type="entry name" value="HARBI1_dom"/>
</dbReference>
<evidence type="ECO:0000256" key="2">
    <source>
        <dbReference type="ARBA" id="ARBA00022723"/>
    </source>
</evidence>
<keyword evidence="5" id="KW-1185">Reference proteome</keyword>
<reference evidence="4" key="1">
    <citation type="submission" date="2021-01" db="EMBL/GenBank/DDBJ databases">
        <authorList>
            <person name="Zahm M."/>
            <person name="Roques C."/>
            <person name="Cabau C."/>
            <person name="Klopp C."/>
            <person name="Donnadieu C."/>
            <person name="Jouanno E."/>
            <person name="Lampietro C."/>
            <person name="Louis A."/>
            <person name="Herpin A."/>
            <person name="Echchiki A."/>
            <person name="Berthelot C."/>
            <person name="Parey E."/>
            <person name="Roest-Crollius H."/>
            <person name="Braasch I."/>
            <person name="Postlethwait J."/>
            <person name="Bobe J."/>
            <person name="Montfort J."/>
            <person name="Bouchez O."/>
            <person name="Begum T."/>
            <person name="Mejri S."/>
            <person name="Adams A."/>
            <person name="Chen W.-J."/>
            <person name="Guiguen Y."/>
        </authorList>
    </citation>
    <scope>NUCLEOTIDE SEQUENCE</scope>
    <source>
        <strain evidence="4">YG-15Mar2019-1</strain>
        <tissue evidence="4">Brain</tissue>
    </source>
</reference>
<dbReference type="PANTHER" id="PTHR37984:SF7">
    <property type="entry name" value="INTEGRASE CATALYTIC DOMAIN-CONTAINING PROTEIN"/>
    <property type="match status" value="1"/>
</dbReference>
<feature type="domain" description="DDE Tnp4" evidence="3">
    <location>
        <begin position="308"/>
        <end position="474"/>
    </location>
</feature>